<keyword evidence="1" id="KW-1133">Transmembrane helix</keyword>
<evidence type="ECO:0000256" key="1">
    <source>
        <dbReference type="SAM" id="Phobius"/>
    </source>
</evidence>
<dbReference type="EMBL" id="JANVFS010000003">
    <property type="protein sequence ID" value="KAJ4494092.1"/>
    <property type="molecule type" value="Genomic_DNA"/>
</dbReference>
<reference evidence="2" key="2">
    <citation type="journal article" date="2023" name="Proc. Natl. Acad. Sci. U.S.A.">
        <title>A global phylogenomic analysis of the shiitake genus Lentinula.</title>
        <authorList>
            <person name="Sierra-Patev S."/>
            <person name="Min B."/>
            <person name="Naranjo-Ortiz M."/>
            <person name="Looney B."/>
            <person name="Konkel Z."/>
            <person name="Slot J.C."/>
            <person name="Sakamoto Y."/>
            <person name="Steenwyk J.L."/>
            <person name="Rokas A."/>
            <person name="Carro J."/>
            <person name="Camarero S."/>
            <person name="Ferreira P."/>
            <person name="Molpeceres G."/>
            <person name="Ruiz-Duenas F.J."/>
            <person name="Serrano A."/>
            <person name="Henrissat B."/>
            <person name="Drula E."/>
            <person name="Hughes K.W."/>
            <person name="Mata J.L."/>
            <person name="Ishikawa N.K."/>
            <person name="Vargas-Isla R."/>
            <person name="Ushijima S."/>
            <person name="Smith C.A."/>
            <person name="Donoghue J."/>
            <person name="Ahrendt S."/>
            <person name="Andreopoulos W."/>
            <person name="He G."/>
            <person name="LaButti K."/>
            <person name="Lipzen A."/>
            <person name="Ng V."/>
            <person name="Riley R."/>
            <person name="Sandor L."/>
            <person name="Barry K."/>
            <person name="Martinez A.T."/>
            <person name="Xiao Y."/>
            <person name="Gibbons J.G."/>
            <person name="Terashima K."/>
            <person name="Grigoriev I.V."/>
            <person name="Hibbett D."/>
        </authorList>
    </citation>
    <scope>NUCLEOTIDE SEQUENCE</scope>
    <source>
        <strain evidence="2">Sp2 HRB7682 ss15</strain>
    </source>
</reference>
<reference evidence="2" key="1">
    <citation type="submission" date="2022-08" db="EMBL/GenBank/DDBJ databases">
        <authorList>
            <consortium name="DOE Joint Genome Institute"/>
            <person name="Min B."/>
            <person name="Riley R."/>
            <person name="Sierra-Patev S."/>
            <person name="Naranjo-Ortiz M."/>
            <person name="Looney B."/>
            <person name="Konkel Z."/>
            <person name="Slot J.C."/>
            <person name="Sakamoto Y."/>
            <person name="Steenwyk J.L."/>
            <person name="Rokas A."/>
            <person name="Carro J."/>
            <person name="Camarero S."/>
            <person name="Ferreira P."/>
            <person name="Molpeceres G."/>
            <person name="Ruiz-Duenas F.J."/>
            <person name="Serrano A."/>
            <person name="Henrissat B."/>
            <person name="Drula E."/>
            <person name="Hughes K.W."/>
            <person name="Mata J.L."/>
            <person name="Ishikawa N.K."/>
            <person name="Vargas-Isla R."/>
            <person name="Ushijima S."/>
            <person name="Smith C.A."/>
            <person name="Ahrendt S."/>
            <person name="Andreopoulos W."/>
            <person name="He G."/>
            <person name="Labutti K."/>
            <person name="Lipzen A."/>
            <person name="Ng V."/>
            <person name="Sandor L."/>
            <person name="Barry K."/>
            <person name="Martinez A.T."/>
            <person name="Xiao Y."/>
            <person name="Gibbons J.G."/>
            <person name="Terashima K."/>
            <person name="Hibbett D.S."/>
            <person name="Grigoriev I.V."/>
        </authorList>
    </citation>
    <scope>NUCLEOTIDE SEQUENCE</scope>
    <source>
        <strain evidence="2">Sp2 HRB7682 ss15</strain>
    </source>
</reference>
<name>A0A9W9B0E3_9AGAR</name>
<evidence type="ECO:0000313" key="2">
    <source>
        <dbReference type="EMBL" id="KAJ4494092.1"/>
    </source>
</evidence>
<protein>
    <submittedName>
        <fullName evidence="2">Uncharacterized protein</fullName>
    </submittedName>
</protein>
<sequence length="237" mass="26788">MNILLLFLQRFLPPQVPSYSVFINYHPLLVTRYLSASTLQILVVMYFHRFNRGLRFEAYFLLFLGLVAIARAAVIPANSDSALGHSEMASTKAGLSKRGSVQVQVTFLEPTTEYEKVQVKDKLVETLREAVKETITEIEANAEVLFSKGTLTAQRGSIRFKVNGEMSHYDQGQILFLHGSDRFQIWLSSSKFGIENSSHLAHTKTFSVPSNFVQYMPKFQNKVAGKVNLEGQRPPLR</sequence>
<comment type="caution">
    <text evidence="2">The sequence shown here is derived from an EMBL/GenBank/DDBJ whole genome shotgun (WGS) entry which is preliminary data.</text>
</comment>
<dbReference type="AlphaFoldDB" id="A0A9W9B0E3"/>
<dbReference type="Proteomes" id="UP001150238">
    <property type="component" value="Unassembled WGS sequence"/>
</dbReference>
<keyword evidence="1" id="KW-0472">Membrane</keyword>
<feature type="transmembrane region" description="Helical" evidence="1">
    <location>
        <begin position="59"/>
        <end position="77"/>
    </location>
</feature>
<gene>
    <name evidence="2" type="ORF">C8J55DRAFT_500577</name>
</gene>
<accession>A0A9W9B0E3</accession>
<organism evidence="2 3">
    <name type="scientific">Lentinula lateritia</name>
    <dbReference type="NCBI Taxonomy" id="40482"/>
    <lineage>
        <taxon>Eukaryota</taxon>
        <taxon>Fungi</taxon>
        <taxon>Dikarya</taxon>
        <taxon>Basidiomycota</taxon>
        <taxon>Agaricomycotina</taxon>
        <taxon>Agaricomycetes</taxon>
        <taxon>Agaricomycetidae</taxon>
        <taxon>Agaricales</taxon>
        <taxon>Marasmiineae</taxon>
        <taxon>Omphalotaceae</taxon>
        <taxon>Lentinula</taxon>
    </lineage>
</organism>
<evidence type="ECO:0000313" key="3">
    <source>
        <dbReference type="Proteomes" id="UP001150238"/>
    </source>
</evidence>
<keyword evidence="1" id="KW-0812">Transmembrane</keyword>
<proteinExistence type="predicted"/>